<keyword evidence="12" id="KW-1185">Reference proteome</keyword>
<dbReference type="Gene3D" id="3.10.290.10">
    <property type="entry name" value="RNA-binding S4 domain"/>
    <property type="match status" value="1"/>
</dbReference>
<dbReference type="InterPro" id="IPR050188">
    <property type="entry name" value="RluA_PseudoU_synthase"/>
</dbReference>
<feature type="domain" description="Pseudouridine synthase RsuA/RluA-like" evidence="9">
    <location>
        <begin position="104"/>
        <end position="253"/>
    </location>
</feature>
<dbReference type="InterPro" id="IPR006145">
    <property type="entry name" value="PsdUridine_synth_RsuA/RluA"/>
</dbReference>
<evidence type="ECO:0000313" key="12">
    <source>
        <dbReference type="Proteomes" id="UP000295765"/>
    </source>
</evidence>
<accession>A0A4R2L7T2</accession>
<dbReference type="PROSITE" id="PS50889">
    <property type="entry name" value="S4"/>
    <property type="match status" value="1"/>
</dbReference>
<organism evidence="11 12">
    <name type="scientific">Plasticicumulans lactativorans</name>
    <dbReference type="NCBI Taxonomy" id="1133106"/>
    <lineage>
        <taxon>Bacteria</taxon>
        <taxon>Pseudomonadati</taxon>
        <taxon>Pseudomonadota</taxon>
        <taxon>Gammaproteobacteria</taxon>
        <taxon>Candidatus Competibacteraceae</taxon>
        <taxon>Plasticicumulans</taxon>
    </lineage>
</organism>
<dbReference type="Proteomes" id="UP000295765">
    <property type="component" value="Unassembled WGS sequence"/>
</dbReference>
<feature type="domain" description="RNA-binding S4" evidence="10">
    <location>
        <begin position="32"/>
        <end position="75"/>
    </location>
</feature>
<comment type="catalytic activity">
    <reaction evidence="8">
        <text>a uridine in RNA = a pseudouridine in RNA</text>
        <dbReference type="Rhea" id="RHEA:48348"/>
        <dbReference type="Rhea" id="RHEA-COMP:12068"/>
        <dbReference type="Rhea" id="RHEA-COMP:12069"/>
        <dbReference type="ChEBI" id="CHEBI:65314"/>
        <dbReference type="ChEBI" id="CHEBI:65315"/>
    </reaction>
</comment>
<evidence type="ECO:0000259" key="10">
    <source>
        <dbReference type="Pfam" id="PF01479"/>
    </source>
</evidence>
<dbReference type="InterPro" id="IPR006225">
    <property type="entry name" value="PsdUridine_synth_RluC/D"/>
</dbReference>
<comment type="catalytic activity">
    <reaction evidence="4">
        <text>uridine(1911/1915/1917) in 23S rRNA = pseudouridine(1911/1915/1917) in 23S rRNA</text>
        <dbReference type="Rhea" id="RHEA:42524"/>
        <dbReference type="Rhea" id="RHEA-COMP:10097"/>
        <dbReference type="Rhea" id="RHEA-COMP:10098"/>
        <dbReference type="ChEBI" id="CHEBI:65314"/>
        <dbReference type="ChEBI" id="CHEBI:65315"/>
        <dbReference type="EC" id="5.4.99.23"/>
    </reaction>
</comment>
<dbReference type="InterPro" id="IPR002942">
    <property type="entry name" value="S4_RNA-bd"/>
</dbReference>
<proteinExistence type="inferred from homology"/>
<dbReference type="InterPro" id="IPR006224">
    <property type="entry name" value="PsdUridine_synth_RluA-like_CS"/>
</dbReference>
<protein>
    <recommendedName>
        <fullName evidence="8">Pseudouridine synthase</fullName>
        <ecNumber evidence="8">5.4.99.-</ecNumber>
    </recommendedName>
</protein>
<dbReference type="GO" id="GO:0000455">
    <property type="term" value="P:enzyme-directed rRNA pseudouridine synthesis"/>
    <property type="evidence" value="ECO:0007669"/>
    <property type="project" value="UniProtKB-ARBA"/>
</dbReference>
<evidence type="ECO:0000256" key="4">
    <source>
        <dbReference type="ARBA" id="ARBA00036882"/>
    </source>
</evidence>
<name>A0A4R2L7T2_9GAMM</name>
<dbReference type="PROSITE" id="PS01129">
    <property type="entry name" value="PSI_RLU"/>
    <property type="match status" value="1"/>
</dbReference>
<dbReference type="PANTHER" id="PTHR21600">
    <property type="entry name" value="MITOCHONDRIAL RNA PSEUDOURIDINE SYNTHASE"/>
    <property type="match status" value="1"/>
</dbReference>
<dbReference type="Pfam" id="PF00849">
    <property type="entry name" value="PseudoU_synth_2"/>
    <property type="match status" value="1"/>
</dbReference>
<reference evidence="11 12" key="1">
    <citation type="submission" date="2019-03" db="EMBL/GenBank/DDBJ databases">
        <title>Genomic Encyclopedia of Type Strains, Phase IV (KMG-IV): sequencing the most valuable type-strain genomes for metagenomic binning, comparative biology and taxonomic classification.</title>
        <authorList>
            <person name="Goeker M."/>
        </authorList>
    </citation>
    <scope>NUCLEOTIDE SEQUENCE [LARGE SCALE GENOMIC DNA]</scope>
    <source>
        <strain evidence="11 12">DSM 25287</strain>
    </source>
</reference>
<comment type="function">
    <text evidence="5">Responsible for synthesis of pseudouridine from uracil at positions 1911, 1915 and 1917 in 23S ribosomal RNA.</text>
</comment>
<evidence type="ECO:0000256" key="5">
    <source>
        <dbReference type="ARBA" id="ARBA00056072"/>
    </source>
</evidence>
<evidence type="ECO:0000256" key="7">
    <source>
        <dbReference type="PROSITE-ProRule" id="PRU00182"/>
    </source>
</evidence>
<dbReference type="FunFam" id="3.30.2350.10:FF:000006">
    <property type="entry name" value="Pseudouridine synthase"/>
    <property type="match status" value="1"/>
</dbReference>
<dbReference type="CDD" id="cd02869">
    <property type="entry name" value="PseudoU_synth_RluA_like"/>
    <property type="match status" value="1"/>
</dbReference>
<comment type="caution">
    <text evidence="11">The sequence shown here is derived from an EMBL/GenBank/DDBJ whole genome shotgun (WGS) entry which is preliminary data.</text>
</comment>
<evidence type="ECO:0000256" key="1">
    <source>
        <dbReference type="ARBA" id="ARBA00010876"/>
    </source>
</evidence>
<comment type="similarity">
    <text evidence="1 8">Belongs to the pseudouridine synthase RluA family.</text>
</comment>
<evidence type="ECO:0000256" key="2">
    <source>
        <dbReference type="ARBA" id="ARBA00022884"/>
    </source>
</evidence>
<dbReference type="InterPro" id="IPR036986">
    <property type="entry name" value="S4_RNA-bd_sf"/>
</dbReference>
<dbReference type="Pfam" id="PF01479">
    <property type="entry name" value="S4"/>
    <property type="match status" value="1"/>
</dbReference>
<dbReference type="SUPFAM" id="SSF55120">
    <property type="entry name" value="Pseudouridine synthase"/>
    <property type="match status" value="1"/>
</dbReference>
<evidence type="ECO:0000259" key="9">
    <source>
        <dbReference type="Pfam" id="PF00849"/>
    </source>
</evidence>
<dbReference type="InterPro" id="IPR020103">
    <property type="entry name" value="PsdUridine_synth_cat_dom_sf"/>
</dbReference>
<dbReference type="PANTHER" id="PTHR21600:SF44">
    <property type="entry name" value="RIBOSOMAL LARGE SUBUNIT PSEUDOURIDINE SYNTHASE D"/>
    <property type="match status" value="1"/>
</dbReference>
<sequence>MGAEYTAHPGIKTMPKQERLDCTIPVELAGKRLDQVLAELLPDHSRARLQHWLKDGAIRIDGRPGRPRDRVLGGEHLEGCWELAEVVADAAQPMDLAVVYEDDDILVIDKPAGLVVHPAAGNPDGTLLNALLHHAPVTAHLPRAGLVHRLDKDTSGLLVVAKSERARTGLVEQLQTRRMGREYQAVVSGVLVAGGLVDVPIGRHAIDRKRMAVSPGGKPAITHFRVAERFRAHTHLYLRLESGRTHQIRVHMAYLHHPLVGDPVYGGRLRLPPGAGAACVAALRGFGRQALHARRLELVHPGSGRPLHWESPTPADLAHLLDALRADAATGALPDEDAGECHYRD</sequence>
<dbReference type="NCBIfam" id="TIGR00005">
    <property type="entry name" value="rluA_subfam"/>
    <property type="match status" value="1"/>
</dbReference>
<evidence type="ECO:0000256" key="8">
    <source>
        <dbReference type="RuleBase" id="RU362028"/>
    </source>
</evidence>
<feature type="active site" evidence="6">
    <location>
        <position position="151"/>
    </location>
</feature>
<evidence type="ECO:0000256" key="3">
    <source>
        <dbReference type="ARBA" id="ARBA00023235"/>
    </source>
</evidence>
<dbReference type="GO" id="GO:0160140">
    <property type="term" value="F:23S rRNA pseudouridine(1911/1915/1917) synthase activity"/>
    <property type="evidence" value="ECO:0007669"/>
    <property type="project" value="UniProtKB-EC"/>
</dbReference>
<dbReference type="SUPFAM" id="SSF55174">
    <property type="entry name" value="Alpha-L RNA-binding motif"/>
    <property type="match status" value="1"/>
</dbReference>
<dbReference type="Gene3D" id="3.30.2350.10">
    <property type="entry name" value="Pseudouridine synthase"/>
    <property type="match status" value="1"/>
</dbReference>
<keyword evidence="2 7" id="KW-0694">RNA-binding</keyword>
<dbReference type="CDD" id="cd00165">
    <property type="entry name" value="S4"/>
    <property type="match status" value="1"/>
</dbReference>
<dbReference type="NCBIfam" id="NF008385">
    <property type="entry name" value="PRK11180.1"/>
    <property type="match status" value="1"/>
</dbReference>
<gene>
    <name evidence="11" type="ORF">EV699_116115</name>
</gene>
<dbReference type="EC" id="5.4.99.-" evidence="8"/>
<dbReference type="EMBL" id="SLWY01000016">
    <property type="protein sequence ID" value="TCO80209.1"/>
    <property type="molecule type" value="Genomic_DNA"/>
</dbReference>
<keyword evidence="3 8" id="KW-0413">Isomerase</keyword>
<dbReference type="GO" id="GO:0003723">
    <property type="term" value="F:RNA binding"/>
    <property type="evidence" value="ECO:0007669"/>
    <property type="project" value="UniProtKB-KW"/>
</dbReference>
<evidence type="ECO:0000313" key="11">
    <source>
        <dbReference type="EMBL" id="TCO80209.1"/>
    </source>
</evidence>
<evidence type="ECO:0000256" key="6">
    <source>
        <dbReference type="PIRSR" id="PIRSR606225-1"/>
    </source>
</evidence>
<dbReference type="AlphaFoldDB" id="A0A4R2L7T2"/>